<dbReference type="Pfam" id="PF07892">
    <property type="entry name" value="DUF1667"/>
    <property type="match status" value="1"/>
</dbReference>
<organism evidence="1">
    <name type="scientific">bioreactor metagenome</name>
    <dbReference type="NCBI Taxonomy" id="1076179"/>
    <lineage>
        <taxon>unclassified sequences</taxon>
        <taxon>metagenomes</taxon>
        <taxon>ecological metagenomes</taxon>
    </lineage>
</organism>
<dbReference type="InterPro" id="IPR012460">
    <property type="entry name" value="DUF1667"/>
</dbReference>
<dbReference type="PANTHER" id="PTHR39450">
    <property type="entry name" value="MOLYBDOPTERIN OXIDOREDUCTASE, 4FE-4S CLUSTER-BINDING SUBUNIT"/>
    <property type="match status" value="1"/>
</dbReference>
<dbReference type="SUPFAM" id="SSF160148">
    <property type="entry name" value="CPE0013-like"/>
    <property type="match status" value="1"/>
</dbReference>
<dbReference type="InterPro" id="IPR036593">
    <property type="entry name" value="CPE0013-like_sf"/>
</dbReference>
<dbReference type="Gene3D" id="3.10.530.10">
    <property type="entry name" value="CPE0013-like"/>
    <property type="match status" value="1"/>
</dbReference>
<dbReference type="AlphaFoldDB" id="A0A644WU75"/>
<accession>A0A644WU75</accession>
<reference evidence="1" key="1">
    <citation type="submission" date="2019-08" db="EMBL/GenBank/DDBJ databases">
        <authorList>
            <person name="Kucharzyk K."/>
            <person name="Murdoch R.W."/>
            <person name="Higgins S."/>
            <person name="Loffler F."/>
        </authorList>
    </citation>
    <scope>NUCLEOTIDE SEQUENCE</scope>
</reference>
<gene>
    <name evidence="1" type="ORF">SDC9_53678</name>
</gene>
<dbReference type="PANTHER" id="PTHR39450:SF1">
    <property type="entry name" value="DUF1667 DOMAIN-CONTAINING PROTEIN"/>
    <property type="match status" value="1"/>
</dbReference>
<dbReference type="EMBL" id="VSSQ01001328">
    <property type="protein sequence ID" value="MPM07372.1"/>
    <property type="molecule type" value="Genomic_DNA"/>
</dbReference>
<comment type="caution">
    <text evidence="1">The sequence shown here is derived from an EMBL/GenBank/DDBJ whole genome shotgun (WGS) entry which is preliminary data.</text>
</comment>
<evidence type="ECO:0008006" key="2">
    <source>
        <dbReference type="Google" id="ProtNLM"/>
    </source>
</evidence>
<proteinExistence type="predicted"/>
<evidence type="ECO:0000313" key="1">
    <source>
        <dbReference type="EMBL" id="MPM07372.1"/>
    </source>
</evidence>
<protein>
    <recommendedName>
        <fullName evidence="2">4Fe-4S Mo/W bis-MGD-type domain-containing protein</fullName>
    </recommendedName>
</protein>
<name>A0A644WU75_9ZZZZ</name>
<sequence length="127" mass="13900">MRDTIQLSEKEIVCIVCPNGCRIKCTPNGSEYSFSGNKCKRGIAYVEAELTRPMRSLTSSVKTVFSNAPVVSVRTDGEIEKSRIQDVLSALGKVTLDHPVKMGDVIIPNVCNTGVNMICTSNRLARH</sequence>